<evidence type="ECO:0000313" key="3">
    <source>
        <dbReference type="Proteomes" id="UP000434241"/>
    </source>
</evidence>
<dbReference type="InterPro" id="IPR051910">
    <property type="entry name" value="ComF/GntX_DNA_util-trans"/>
</dbReference>
<dbReference type="EMBL" id="VUMR01000003">
    <property type="protein sequence ID" value="MSS55600.1"/>
    <property type="molecule type" value="Genomic_DNA"/>
</dbReference>
<dbReference type="RefSeq" id="WP_118116146.1">
    <property type="nucleotide sequence ID" value="NZ_VUMR01000003.1"/>
</dbReference>
<dbReference type="InterPro" id="IPR000836">
    <property type="entry name" value="PRTase_dom"/>
</dbReference>
<dbReference type="AlphaFoldDB" id="A0A6N7V0F8"/>
<evidence type="ECO:0008006" key="4">
    <source>
        <dbReference type="Google" id="ProtNLM"/>
    </source>
</evidence>
<organism evidence="2 3">
    <name type="scientific">Holdemanella porci</name>
    <dbReference type="NCBI Taxonomy" id="2652276"/>
    <lineage>
        <taxon>Bacteria</taxon>
        <taxon>Bacillati</taxon>
        <taxon>Bacillota</taxon>
        <taxon>Erysipelotrichia</taxon>
        <taxon>Erysipelotrichales</taxon>
        <taxon>Erysipelotrichaceae</taxon>
        <taxon>Holdemanella</taxon>
    </lineage>
</organism>
<dbReference type="SUPFAM" id="SSF53271">
    <property type="entry name" value="PRTase-like"/>
    <property type="match status" value="1"/>
</dbReference>
<dbReference type="Proteomes" id="UP000434241">
    <property type="component" value="Unassembled WGS sequence"/>
</dbReference>
<dbReference type="GeneID" id="93157956"/>
<dbReference type="Gene3D" id="3.40.50.2020">
    <property type="match status" value="1"/>
</dbReference>
<reference evidence="2 3" key="1">
    <citation type="submission" date="2019-08" db="EMBL/GenBank/DDBJ databases">
        <title>In-depth cultivation of the pig gut microbiome towards novel bacterial diversity and tailored functional studies.</title>
        <authorList>
            <person name="Wylensek D."/>
            <person name="Hitch T.C.A."/>
            <person name="Clavel T."/>
        </authorList>
    </citation>
    <scope>NUCLEOTIDE SEQUENCE [LARGE SCALE GENOMIC DNA]</scope>
    <source>
        <strain evidence="2 3">LKV-472-APC-3</strain>
    </source>
</reference>
<comment type="caution">
    <text evidence="2">The sequence shown here is derived from an EMBL/GenBank/DDBJ whole genome shotgun (WGS) entry which is preliminary data.</text>
</comment>
<proteinExistence type="inferred from homology"/>
<dbReference type="InterPro" id="IPR029057">
    <property type="entry name" value="PRTase-like"/>
</dbReference>
<name>A0A6N7V0F8_9FIRM</name>
<evidence type="ECO:0000313" key="2">
    <source>
        <dbReference type="EMBL" id="MSS55600.1"/>
    </source>
</evidence>
<dbReference type="CDD" id="cd06223">
    <property type="entry name" value="PRTases_typeI"/>
    <property type="match status" value="1"/>
</dbReference>
<sequence length="203" mass="23948">MSEIRNFEIFFYNDLLICPDCSKNFKLHKQVYNIDGIPLYVLYEYDEFLERLFFQYKEQRDVVLKDIFLCEHLYLKKTFKKYCVCTLCSSDAKRMERGFEPAIEMYSSLDIFVHSPFYKKKDIKQSSATKLQRSQIKNVLSLKQLYPLPKKKILLVDDVCTTGSTLLAAKQLIHPDCMFVLAAHPLWILANQENIVVKSKGFW</sequence>
<dbReference type="PANTHER" id="PTHR47505">
    <property type="entry name" value="DNA UTILIZATION PROTEIN YHGH"/>
    <property type="match status" value="1"/>
</dbReference>
<evidence type="ECO:0000256" key="1">
    <source>
        <dbReference type="ARBA" id="ARBA00008007"/>
    </source>
</evidence>
<keyword evidence="3" id="KW-1185">Reference proteome</keyword>
<comment type="similarity">
    <text evidence="1">Belongs to the ComF/GntX family.</text>
</comment>
<protein>
    <recommendedName>
        <fullName evidence="4">ComF family protein</fullName>
    </recommendedName>
</protein>
<dbReference type="PANTHER" id="PTHR47505:SF1">
    <property type="entry name" value="DNA UTILIZATION PROTEIN YHGH"/>
    <property type="match status" value="1"/>
</dbReference>
<accession>A0A6N7V0F8</accession>
<gene>
    <name evidence="2" type="ORF">FYJ55_01395</name>
</gene>